<organism evidence="2 3">
    <name type="scientific">Candidatus Scatomorpha intestinavium</name>
    <dbReference type="NCBI Taxonomy" id="2840922"/>
    <lineage>
        <taxon>Bacteria</taxon>
        <taxon>Bacillati</taxon>
        <taxon>Bacillota</taxon>
        <taxon>Clostridia</taxon>
        <taxon>Eubacteriales</taxon>
        <taxon>Candidatus Scatomorpha</taxon>
    </lineage>
</organism>
<reference evidence="2" key="1">
    <citation type="submission" date="2020-10" db="EMBL/GenBank/DDBJ databases">
        <authorList>
            <person name="Gilroy R."/>
        </authorList>
    </citation>
    <scope>NUCLEOTIDE SEQUENCE</scope>
    <source>
        <strain evidence="2">ChiBcolR7-354</strain>
    </source>
</reference>
<evidence type="ECO:0000313" key="3">
    <source>
        <dbReference type="Proteomes" id="UP000824262"/>
    </source>
</evidence>
<name>A0A9D0ZG71_9FIRM</name>
<comment type="caution">
    <text evidence="2">The sequence shown here is derived from an EMBL/GenBank/DDBJ whole genome shotgun (WGS) entry which is preliminary data.</text>
</comment>
<dbReference type="EMBL" id="DVGA01000056">
    <property type="protein sequence ID" value="HIQ78749.1"/>
    <property type="molecule type" value="Genomic_DNA"/>
</dbReference>
<accession>A0A9D0ZG71</accession>
<evidence type="ECO:0000256" key="1">
    <source>
        <dbReference type="SAM" id="Coils"/>
    </source>
</evidence>
<evidence type="ECO:0000313" key="2">
    <source>
        <dbReference type="EMBL" id="HIQ78749.1"/>
    </source>
</evidence>
<proteinExistence type="predicted"/>
<sequence length="161" mass="16870">MTGVLADWVRAICGAAVLCSAAMALCPEGRVKRVLRLVCGLVMTCALLSPVLEIDLDAYSSAISGYGEAARAAAEGAQAEARELNRAVIEEECAAYILDKARTLGLEGCSASVLAEWDSAGYWAPRSCTVTCPGGYSAALAAAIEADLGIPRSRQQWEVQE</sequence>
<dbReference type="Proteomes" id="UP000824262">
    <property type="component" value="Unassembled WGS sequence"/>
</dbReference>
<reference evidence="2" key="2">
    <citation type="journal article" date="2021" name="PeerJ">
        <title>Extensive microbial diversity within the chicken gut microbiome revealed by metagenomics and culture.</title>
        <authorList>
            <person name="Gilroy R."/>
            <person name="Ravi A."/>
            <person name="Getino M."/>
            <person name="Pursley I."/>
            <person name="Horton D.L."/>
            <person name="Alikhan N.F."/>
            <person name="Baker D."/>
            <person name="Gharbi K."/>
            <person name="Hall N."/>
            <person name="Watson M."/>
            <person name="Adriaenssens E.M."/>
            <person name="Foster-Nyarko E."/>
            <person name="Jarju S."/>
            <person name="Secka A."/>
            <person name="Antonio M."/>
            <person name="Oren A."/>
            <person name="Chaudhuri R.R."/>
            <person name="La Ragione R."/>
            <person name="Hildebrand F."/>
            <person name="Pallen M.J."/>
        </authorList>
    </citation>
    <scope>NUCLEOTIDE SEQUENCE</scope>
    <source>
        <strain evidence="2">ChiBcolR7-354</strain>
    </source>
</reference>
<protein>
    <recommendedName>
        <fullName evidence="4">Stage III sporulation protein AF</fullName>
    </recommendedName>
</protein>
<dbReference type="AlphaFoldDB" id="A0A9D0ZG71"/>
<feature type="coiled-coil region" evidence="1">
    <location>
        <begin position="67"/>
        <end position="94"/>
    </location>
</feature>
<gene>
    <name evidence="2" type="ORF">IAB77_05760</name>
</gene>
<evidence type="ECO:0008006" key="4">
    <source>
        <dbReference type="Google" id="ProtNLM"/>
    </source>
</evidence>
<keyword evidence="1" id="KW-0175">Coiled coil</keyword>